<dbReference type="EMBL" id="CAJVPY010003105">
    <property type="protein sequence ID" value="CAG8581594.1"/>
    <property type="molecule type" value="Genomic_DNA"/>
</dbReference>
<gene>
    <name evidence="2" type="ORF">DERYTH_LOCUS6718</name>
</gene>
<accession>A0A9N9G380</accession>
<dbReference type="AlphaFoldDB" id="A0A9N9G380"/>
<dbReference type="OrthoDB" id="2434929at2759"/>
<comment type="caution">
    <text evidence="2">The sequence shown here is derived from an EMBL/GenBank/DDBJ whole genome shotgun (WGS) entry which is preliminary data.</text>
</comment>
<feature type="region of interest" description="Disordered" evidence="1">
    <location>
        <begin position="85"/>
        <end position="109"/>
    </location>
</feature>
<protein>
    <submittedName>
        <fullName evidence="2">9460_t:CDS:1</fullName>
    </submittedName>
</protein>
<reference evidence="2" key="1">
    <citation type="submission" date="2021-06" db="EMBL/GenBank/DDBJ databases">
        <authorList>
            <person name="Kallberg Y."/>
            <person name="Tangrot J."/>
            <person name="Rosling A."/>
        </authorList>
    </citation>
    <scope>NUCLEOTIDE SEQUENCE</scope>
    <source>
        <strain evidence="2">MA453B</strain>
    </source>
</reference>
<name>A0A9N9G380_9GLOM</name>
<evidence type="ECO:0000313" key="2">
    <source>
        <dbReference type="EMBL" id="CAG8581594.1"/>
    </source>
</evidence>
<sequence length="139" mass="16236">MATSDKIKQAIELNDSIFYVEQLKYDHECLEHDLAEMEEFMSQIKDGVDDNQKQLNMIYQEIVSIQTHMHHLDKKSSDQIKINAPRIDPSQLQIPEESSEETKKRPNHPRIIKRIYLKNSTEVACKTHDKPIEKAFMAA</sequence>
<organism evidence="2 3">
    <name type="scientific">Dentiscutata erythropus</name>
    <dbReference type="NCBI Taxonomy" id="1348616"/>
    <lineage>
        <taxon>Eukaryota</taxon>
        <taxon>Fungi</taxon>
        <taxon>Fungi incertae sedis</taxon>
        <taxon>Mucoromycota</taxon>
        <taxon>Glomeromycotina</taxon>
        <taxon>Glomeromycetes</taxon>
        <taxon>Diversisporales</taxon>
        <taxon>Gigasporaceae</taxon>
        <taxon>Dentiscutata</taxon>
    </lineage>
</organism>
<evidence type="ECO:0000313" key="3">
    <source>
        <dbReference type="Proteomes" id="UP000789405"/>
    </source>
</evidence>
<dbReference type="Proteomes" id="UP000789405">
    <property type="component" value="Unassembled WGS sequence"/>
</dbReference>
<keyword evidence="3" id="KW-1185">Reference proteome</keyword>
<evidence type="ECO:0000256" key="1">
    <source>
        <dbReference type="SAM" id="MobiDB-lite"/>
    </source>
</evidence>
<proteinExistence type="predicted"/>